<dbReference type="InterPro" id="IPR036443">
    <property type="entry name" value="Znf_RanBP2_sf"/>
</dbReference>
<reference evidence="7" key="1">
    <citation type="submission" date="2022-04" db="EMBL/GenBank/DDBJ databases">
        <title>Carnegiea gigantea Genome sequencing and assembly v2.</title>
        <authorList>
            <person name="Copetti D."/>
            <person name="Sanderson M.J."/>
            <person name="Burquez A."/>
            <person name="Wojciechowski M.F."/>
        </authorList>
    </citation>
    <scope>NUCLEOTIDE SEQUENCE</scope>
    <source>
        <strain evidence="7">SGP5-SGP5p</strain>
        <tissue evidence="7">Aerial part</tissue>
    </source>
</reference>
<keyword evidence="3" id="KW-0862">Zinc</keyword>
<feature type="domain" description="RanBP2-type" evidence="6">
    <location>
        <begin position="125"/>
        <end position="154"/>
    </location>
</feature>
<gene>
    <name evidence="7" type="ORF">Cgig2_015380</name>
</gene>
<dbReference type="EMBL" id="JAKOGI010000807">
    <property type="protein sequence ID" value="KAJ8430323.1"/>
    <property type="molecule type" value="Genomic_DNA"/>
</dbReference>
<organism evidence="7 8">
    <name type="scientific">Carnegiea gigantea</name>
    <dbReference type="NCBI Taxonomy" id="171969"/>
    <lineage>
        <taxon>Eukaryota</taxon>
        <taxon>Viridiplantae</taxon>
        <taxon>Streptophyta</taxon>
        <taxon>Embryophyta</taxon>
        <taxon>Tracheophyta</taxon>
        <taxon>Spermatophyta</taxon>
        <taxon>Magnoliopsida</taxon>
        <taxon>eudicotyledons</taxon>
        <taxon>Gunneridae</taxon>
        <taxon>Pentapetalae</taxon>
        <taxon>Caryophyllales</taxon>
        <taxon>Cactineae</taxon>
        <taxon>Cactaceae</taxon>
        <taxon>Cactoideae</taxon>
        <taxon>Echinocereeae</taxon>
        <taxon>Carnegiea</taxon>
    </lineage>
</organism>
<feature type="domain" description="RanBP2-type" evidence="6">
    <location>
        <begin position="164"/>
        <end position="193"/>
    </location>
</feature>
<evidence type="ECO:0000256" key="3">
    <source>
        <dbReference type="ARBA" id="ARBA00022833"/>
    </source>
</evidence>
<dbReference type="GO" id="GO:0005737">
    <property type="term" value="C:cytoplasm"/>
    <property type="evidence" value="ECO:0007669"/>
    <property type="project" value="TreeGrafter"/>
</dbReference>
<dbReference type="PANTHER" id="PTHR23111">
    <property type="entry name" value="ZINC FINGER PROTEIN"/>
    <property type="match status" value="1"/>
</dbReference>
<sequence>MQVCSACCLRGSCDRAYVTLKESEQDARTVDLVRLLLFYALDPLVISGALGSRQVDHVNSSARKLLRKLTDLSEASPALAPLQPSVKDSYQKKQIVPSKDAVMAQNIETNKGSKNAAMTQNVEMKKADWVCPQCSFVNFSRNVQCRKCHAGNPKGVNSRQVEMKAGDWNCPKCSFMNFSRNVRCRKCHAENPKGQNSRQVEMKTGDWNCPQ</sequence>
<dbReference type="GO" id="GO:0003729">
    <property type="term" value="F:mRNA binding"/>
    <property type="evidence" value="ECO:0007669"/>
    <property type="project" value="TreeGrafter"/>
</dbReference>
<evidence type="ECO:0000259" key="6">
    <source>
        <dbReference type="PROSITE" id="PS50199"/>
    </source>
</evidence>
<comment type="caution">
    <text evidence="7">The sequence shown here is derived from an EMBL/GenBank/DDBJ whole genome shotgun (WGS) entry which is preliminary data.</text>
</comment>
<feature type="region of interest" description="Disordered" evidence="5">
    <location>
        <begin position="191"/>
        <end position="211"/>
    </location>
</feature>
<name>A0A9Q1JST6_9CARY</name>
<evidence type="ECO:0000313" key="7">
    <source>
        <dbReference type="EMBL" id="KAJ8430323.1"/>
    </source>
</evidence>
<proteinExistence type="predicted"/>
<dbReference type="Gene3D" id="4.10.1060.10">
    <property type="entry name" value="Zinc finger, RanBP2-type"/>
    <property type="match status" value="2"/>
</dbReference>
<dbReference type="InterPro" id="IPR001876">
    <property type="entry name" value="Znf_RanBP2"/>
</dbReference>
<evidence type="ECO:0000256" key="1">
    <source>
        <dbReference type="ARBA" id="ARBA00022723"/>
    </source>
</evidence>
<dbReference type="Pfam" id="PF00641">
    <property type="entry name" value="Zn_ribbon_RanBP"/>
    <property type="match status" value="1"/>
</dbReference>
<dbReference type="Proteomes" id="UP001153076">
    <property type="component" value="Unassembled WGS sequence"/>
</dbReference>
<dbReference type="SUPFAM" id="SSF90209">
    <property type="entry name" value="Ran binding protein zinc finger-like"/>
    <property type="match status" value="2"/>
</dbReference>
<dbReference type="PROSITE" id="PS01358">
    <property type="entry name" value="ZF_RANBP2_1"/>
    <property type="match status" value="1"/>
</dbReference>
<accession>A0A9Q1JST6</accession>
<evidence type="ECO:0000256" key="2">
    <source>
        <dbReference type="ARBA" id="ARBA00022771"/>
    </source>
</evidence>
<evidence type="ECO:0000313" key="8">
    <source>
        <dbReference type="Proteomes" id="UP001153076"/>
    </source>
</evidence>
<keyword evidence="2 4" id="KW-0863">Zinc-finger</keyword>
<dbReference type="OrthoDB" id="448399at2759"/>
<dbReference type="PANTHER" id="PTHR23111:SF40">
    <property type="entry name" value="RNA-BINDING PROTEIN INVOLVED IN HETEROCHROMATIN ASSEMBLY-RELATED"/>
    <property type="match status" value="1"/>
</dbReference>
<keyword evidence="8" id="KW-1185">Reference proteome</keyword>
<dbReference type="SMART" id="SM00547">
    <property type="entry name" value="ZnF_RBZ"/>
    <property type="match status" value="2"/>
</dbReference>
<protein>
    <recommendedName>
        <fullName evidence="6">RanBP2-type domain-containing protein</fullName>
    </recommendedName>
</protein>
<dbReference type="PROSITE" id="PS50199">
    <property type="entry name" value="ZF_RANBP2_2"/>
    <property type="match status" value="2"/>
</dbReference>
<keyword evidence="1" id="KW-0479">Metal-binding</keyword>
<dbReference type="GO" id="GO:0008270">
    <property type="term" value="F:zinc ion binding"/>
    <property type="evidence" value="ECO:0007669"/>
    <property type="project" value="UniProtKB-KW"/>
</dbReference>
<dbReference type="AlphaFoldDB" id="A0A9Q1JST6"/>
<evidence type="ECO:0000256" key="5">
    <source>
        <dbReference type="SAM" id="MobiDB-lite"/>
    </source>
</evidence>
<evidence type="ECO:0000256" key="4">
    <source>
        <dbReference type="PROSITE-ProRule" id="PRU00322"/>
    </source>
</evidence>